<name>A0AAN6QJ19_9PEZI</name>
<proteinExistence type="predicted"/>
<reference evidence="2" key="2">
    <citation type="submission" date="2023-05" db="EMBL/GenBank/DDBJ databases">
        <authorList>
            <consortium name="Lawrence Berkeley National Laboratory"/>
            <person name="Steindorff A."/>
            <person name="Hensen N."/>
            <person name="Bonometti L."/>
            <person name="Westerberg I."/>
            <person name="Brannstrom I.O."/>
            <person name="Guillou S."/>
            <person name="Cros-Aarteil S."/>
            <person name="Calhoun S."/>
            <person name="Haridas S."/>
            <person name="Kuo A."/>
            <person name="Mondo S."/>
            <person name="Pangilinan J."/>
            <person name="Riley R."/>
            <person name="Labutti K."/>
            <person name="Andreopoulos B."/>
            <person name="Lipzen A."/>
            <person name="Chen C."/>
            <person name="Yanf M."/>
            <person name="Daum C."/>
            <person name="Ng V."/>
            <person name="Clum A."/>
            <person name="Ohm R."/>
            <person name="Martin F."/>
            <person name="Silar P."/>
            <person name="Natvig D."/>
            <person name="Lalanne C."/>
            <person name="Gautier V."/>
            <person name="Ament-Velasquez S.L."/>
            <person name="Kruys A."/>
            <person name="Hutchinson M.I."/>
            <person name="Powell A.J."/>
            <person name="Barry K."/>
            <person name="Miller A.N."/>
            <person name="Grigoriev I.V."/>
            <person name="Debuchy R."/>
            <person name="Gladieux P."/>
            <person name="Thoren M.H."/>
            <person name="Johannesson H."/>
        </authorList>
    </citation>
    <scope>NUCLEOTIDE SEQUENCE</scope>
    <source>
        <strain evidence="2">CBS 508.74</strain>
    </source>
</reference>
<keyword evidence="3" id="KW-1185">Reference proteome</keyword>
<dbReference type="RefSeq" id="XP_064666700.1">
    <property type="nucleotide sequence ID" value="XM_064809366.1"/>
</dbReference>
<protein>
    <submittedName>
        <fullName evidence="2">Uncharacterized protein</fullName>
    </submittedName>
</protein>
<feature type="region of interest" description="Disordered" evidence="1">
    <location>
        <begin position="176"/>
        <end position="196"/>
    </location>
</feature>
<dbReference type="EMBL" id="MU853358">
    <property type="protein sequence ID" value="KAK4109130.1"/>
    <property type="molecule type" value="Genomic_DNA"/>
</dbReference>
<dbReference type="Proteomes" id="UP001302812">
    <property type="component" value="Unassembled WGS sequence"/>
</dbReference>
<accession>A0AAN6QJ19</accession>
<gene>
    <name evidence="2" type="ORF">N656DRAFT_358449</name>
</gene>
<dbReference type="AlphaFoldDB" id="A0AAN6QJ19"/>
<evidence type="ECO:0000313" key="2">
    <source>
        <dbReference type="EMBL" id="KAK4109130.1"/>
    </source>
</evidence>
<reference evidence="2" key="1">
    <citation type="journal article" date="2023" name="Mol. Phylogenet. Evol.">
        <title>Genome-scale phylogeny and comparative genomics of the fungal order Sordariales.</title>
        <authorList>
            <person name="Hensen N."/>
            <person name="Bonometti L."/>
            <person name="Westerberg I."/>
            <person name="Brannstrom I.O."/>
            <person name="Guillou S."/>
            <person name="Cros-Aarteil S."/>
            <person name="Calhoun S."/>
            <person name="Haridas S."/>
            <person name="Kuo A."/>
            <person name="Mondo S."/>
            <person name="Pangilinan J."/>
            <person name="Riley R."/>
            <person name="LaButti K."/>
            <person name="Andreopoulos B."/>
            <person name="Lipzen A."/>
            <person name="Chen C."/>
            <person name="Yan M."/>
            <person name="Daum C."/>
            <person name="Ng V."/>
            <person name="Clum A."/>
            <person name="Steindorff A."/>
            <person name="Ohm R.A."/>
            <person name="Martin F."/>
            <person name="Silar P."/>
            <person name="Natvig D.O."/>
            <person name="Lalanne C."/>
            <person name="Gautier V."/>
            <person name="Ament-Velasquez S.L."/>
            <person name="Kruys A."/>
            <person name="Hutchinson M.I."/>
            <person name="Powell A.J."/>
            <person name="Barry K."/>
            <person name="Miller A.N."/>
            <person name="Grigoriev I.V."/>
            <person name="Debuchy R."/>
            <person name="Gladieux P."/>
            <person name="Hiltunen Thoren M."/>
            <person name="Johannesson H."/>
        </authorList>
    </citation>
    <scope>NUCLEOTIDE SEQUENCE</scope>
    <source>
        <strain evidence="2">CBS 508.74</strain>
    </source>
</reference>
<evidence type="ECO:0000256" key="1">
    <source>
        <dbReference type="SAM" id="MobiDB-lite"/>
    </source>
</evidence>
<evidence type="ECO:0000313" key="3">
    <source>
        <dbReference type="Proteomes" id="UP001302812"/>
    </source>
</evidence>
<feature type="region of interest" description="Disordered" evidence="1">
    <location>
        <begin position="101"/>
        <end position="126"/>
    </location>
</feature>
<sequence>MPGKRARPIDRCLPRQRCPVCLGKHLWGEGWFSIMSNRFAARKWRFPFDGFHASSSQQSIMIENHPSPHSMLPGVVDSVGCEDYLPLRLTFWISLSSRGTSFASDNKPRCRPGNHSGGSPPARPSFSVLTGVPRGVQTGAMEVATSFWQLDAMCFVCSLSGIPHVWTEKLAQCWESSPGGSGRGKGARRRLSRQTRPLCTMENQIVGPG</sequence>
<dbReference type="GeneID" id="89933490"/>
<comment type="caution">
    <text evidence="2">The sequence shown here is derived from an EMBL/GenBank/DDBJ whole genome shotgun (WGS) entry which is preliminary data.</text>
</comment>
<organism evidence="2 3">
    <name type="scientific">Canariomyces notabilis</name>
    <dbReference type="NCBI Taxonomy" id="2074819"/>
    <lineage>
        <taxon>Eukaryota</taxon>
        <taxon>Fungi</taxon>
        <taxon>Dikarya</taxon>
        <taxon>Ascomycota</taxon>
        <taxon>Pezizomycotina</taxon>
        <taxon>Sordariomycetes</taxon>
        <taxon>Sordariomycetidae</taxon>
        <taxon>Sordariales</taxon>
        <taxon>Chaetomiaceae</taxon>
        <taxon>Canariomyces</taxon>
    </lineage>
</organism>